<evidence type="ECO:0000313" key="16">
    <source>
        <dbReference type="EMBL" id="TWI55215.1"/>
    </source>
</evidence>
<dbReference type="InterPro" id="IPR020625">
    <property type="entry name" value="Schiff_base-form_aldolases_AS"/>
</dbReference>
<keyword evidence="9 12" id="KW-0456">Lyase</keyword>
<evidence type="ECO:0000256" key="7">
    <source>
        <dbReference type="ARBA" id="ARBA00022915"/>
    </source>
</evidence>
<evidence type="ECO:0000256" key="6">
    <source>
        <dbReference type="ARBA" id="ARBA00022605"/>
    </source>
</evidence>
<dbReference type="NCBIfam" id="TIGR00674">
    <property type="entry name" value="dapA"/>
    <property type="match status" value="1"/>
</dbReference>
<comment type="caution">
    <text evidence="12">Was originally thought to be a dihydrodipicolinate synthase (DHDPS), catalyzing the condensation of (S)-aspartate-beta-semialdehyde [(S)-ASA] and pyruvate to dihydrodipicolinate (DHDP). However, it was shown in E.coli that the product of the enzymatic reaction is not dihydrodipicolinate but in fact (4S)-4-hydroxy-2,3,4,5-tetrahydro-(2S)-dipicolinic acid (HTPA), and that the consecutive dehydration reaction leading to DHDP is not spontaneous but catalyzed by DapB.</text>
</comment>
<keyword evidence="8 12" id="KW-0457">Lysine biosynthesis</keyword>
<evidence type="ECO:0000256" key="15">
    <source>
        <dbReference type="PIRSR" id="PIRSR001365-2"/>
    </source>
</evidence>
<feature type="binding site" evidence="12 15">
    <location>
        <position position="204"/>
    </location>
    <ligand>
        <name>pyruvate</name>
        <dbReference type="ChEBI" id="CHEBI:15361"/>
    </ligand>
</feature>
<dbReference type="CDD" id="cd00950">
    <property type="entry name" value="DHDPS"/>
    <property type="match status" value="1"/>
</dbReference>
<evidence type="ECO:0000256" key="5">
    <source>
        <dbReference type="ARBA" id="ARBA00022490"/>
    </source>
</evidence>
<organism evidence="16 17">
    <name type="scientific">Halalkalibacter nanhaiisediminis</name>
    <dbReference type="NCBI Taxonomy" id="688079"/>
    <lineage>
        <taxon>Bacteria</taxon>
        <taxon>Bacillati</taxon>
        <taxon>Bacillota</taxon>
        <taxon>Bacilli</taxon>
        <taxon>Bacillales</taxon>
        <taxon>Bacillaceae</taxon>
        <taxon>Halalkalibacter</taxon>
    </lineage>
</organism>
<evidence type="ECO:0000256" key="12">
    <source>
        <dbReference type="HAMAP-Rule" id="MF_00418"/>
    </source>
</evidence>
<dbReference type="InterPro" id="IPR020624">
    <property type="entry name" value="Schiff_base-form_aldolases_CS"/>
</dbReference>
<proteinExistence type="inferred from homology"/>
<feature type="binding site" evidence="12 15">
    <location>
        <position position="46"/>
    </location>
    <ligand>
        <name>pyruvate</name>
        <dbReference type="ChEBI" id="CHEBI:15361"/>
    </ligand>
</feature>
<evidence type="ECO:0000256" key="9">
    <source>
        <dbReference type="ARBA" id="ARBA00023239"/>
    </source>
</evidence>
<feature type="site" description="Part of a proton relay during catalysis" evidence="12">
    <location>
        <position position="45"/>
    </location>
</feature>
<comment type="pathway">
    <text evidence="2 12">Amino-acid biosynthesis; L-lysine biosynthesis via DAP pathway; (S)-tetrahydrodipicolinate from L-aspartate: step 3/4.</text>
</comment>
<dbReference type="SMART" id="SM01130">
    <property type="entry name" value="DHDPS"/>
    <property type="match status" value="1"/>
</dbReference>
<dbReference type="Proteomes" id="UP000315711">
    <property type="component" value="Unassembled WGS sequence"/>
</dbReference>
<dbReference type="EC" id="4.3.3.7" evidence="4 12"/>
<dbReference type="PROSITE" id="PS00665">
    <property type="entry name" value="DHDPS_1"/>
    <property type="match status" value="1"/>
</dbReference>
<dbReference type="GO" id="GO:0005829">
    <property type="term" value="C:cytosol"/>
    <property type="evidence" value="ECO:0007669"/>
    <property type="project" value="TreeGrafter"/>
</dbReference>
<dbReference type="AlphaFoldDB" id="A0A562QEM7"/>
<comment type="caution">
    <text evidence="16">The sequence shown here is derived from an EMBL/GenBank/DDBJ whole genome shotgun (WGS) entry which is preliminary data.</text>
</comment>
<dbReference type="HAMAP" id="MF_00418">
    <property type="entry name" value="DapA"/>
    <property type="match status" value="1"/>
</dbReference>
<protein>
    <recommendedName>
        <fullName evidence="4 12">4-hydroxy-tetrahydrodipicolinate synthase</fullName>
        <shortName evidence="12">HTPA synthase</shortName>
        <ecNumber evidence="4 12">4.3.3.7</ecNumber>
    </recommendedName>
</protein>
<evidence type="ECO:0000256" key="4">
    <source>
        <dbReference type="ARBA" id="ARBA00012086"/>
    </source>
</evidence>
<evidence type="ECO:0000256" key="2">
    <source>
        <dbReference type="ARBA" id="ARBA00005120"/>
    </source>
</evidence>
<dbReference type="InterPro" id="IPR005263">
    <property type="entry name" value="DapA"/>
</dbReference>
<evidence type="ECO:0000256" key="10">
    <source>
        <dbReference type="ARBA" id="ARBA00023270"/>
    </source>
</evidence>
<comment type="catalytic activity">
    <reaction evidence="11 12">
        <text>L-aspartate 4-semialdehyde + pyruvate = (2S,4S)-4-hydroxy-2,3,4,5-tetrahydrodipicolinate + H2O + H(+)</text>
        <dbReference type="Rhea" id="RHEA:34171"/>
        <dbReference type="ChEBI" id="CHEBI:15361"/>
        <dbReference type="ChEBI" id="CHEBI:15377"/>
        <dbReference type="ChEBI" id="CHEBI:15378"/>
        <dbReference type="ChEBI" id="CHEBI:67139"/>
        <dbReference type="ChEBI" id="CHEBI:537519"/>
        <dbReference type="EC" id="4.3.3.7"/>
    </reaction>
</comment>
<dbReference type="GO" id="GO:0019877">
    <property type="term" value="P:diaminopimelate biosynthetic process"/>
    <property type="evidence" value="ECO:0007669"/>
    <property type="project" value="UniProtKB-UniRule"/>
</dbReference>
<dbReference type="UniPathway" id="UPA00034">
    <property type="reaction ID" value="UER00017"/>
</dbReference>
<accession>A0A562QEM7</accession>
<evidence type="ECO:0000256" key="1">
    <source>
        <dbReference type="ARBA" id="ARBA00003294"/>
    </source>
</evidence>
<evidence type="ECO:0000256" key="11">
    <source>
        <dbReference type="ARBA" id="ARBA00047836"/>
    </source>
</evidence>
<dbReference type="PRINTS" id="PR00146">
    <property type="entry name" value="DHPICSNTHASE"/>
</dbReference>
<dbReference type="SUPFAM" id="SSF51569">
    <property type="entry name" value="Aldolase"/>
    <property type="match status" value="1"/>
</dbReference>
<comment type="subunit">
    <text evidence="12">Homotetramer; dimer of dimers.</text>
</comment>
<sequence>MDFGHVVTAMVTPFSHEGLIDVDKTKELIDYLIANGTSALVVAGTTGESPTLTTDEKLALFQLCVEYVNKRIPVIAGTGTNDTKASITLTKTATEVGVDGIMLVTPYYNKPSQKGLYQHFKEIAAVTPLPVMLYNVPGRTAVHLDAQTTIALSKIENITSVKEASGSLEDMATIISATSEDFYVYSGDDSLTLPAMAIGATGVVSVASHVIGNEMKAMIHAYKNGQITEAAKIHRSLLPIMKAMFLAPNPTCVKFAIQKKGINVGGVRLPLVPLSVEEEKEVAAVLLP</sequence>
<dbReference type="PANTHER" id="PTHR12128">
    <property type="entry name" value="DIHYDRODIPICOLINATE SYNTHASE"/>
    <property type="match status" value="1"/>
</dbReference>
<gene>
    <name evidence="12" type="primary">dapA</name>
    <name evidence="16" type="ORF">IQ10_02762</name>
</gene>
<dbReference type="InterPro" id="IPR013785">
    <property type="entry name" value="Aldolase_TIM"/>
</dbReference>
<keyword evidence="7 12" id="KW-0220">Diaminopimelate biosynthesis</keyword>
<evidence type="ECO:0000256" key="3">
    <source>
        <dbReference type="ARBA" id="ARBA00007592"/>
    </source>
</evidence>
<comment type="subcellular location">
    <subcellularLocation>
        <location evidence="12">Cytoplasm</location>
    </subcellularLocation>
</comment>
<dbReference type="OrthoDB" id="9782828at2"/>
<feature type="active site" description="Proton donor/acceptor" evidence="12 14">
    <location>
        <position position="134"/>
    </location>
</feature>
<dbReference type="RefSeq" id="WP_144451012.1">
    <property type="nucleotide sequence ID" value="NZ_VLKZ01000007.1"/>
</dbReference>
<feature type="active site" description="Schiff-base intermediate with substrate" evidence="12 14">
    <location>
        <position position="162"/>
    </location>
</feature>
<dbReference type="GO" id="GO:0009089">
    <property type="term" value="P:lysine biosynthetic process via diaminopimelate"/>
    <property type="evidence" value="ECO:0007669"/>
    <property type="project" value="UniProtKB-UniRule"/>
</dbReference>
<dbReference type="GO" id="GO:0008840">
    <property type="term" value="F:4-hydroxy-tetrahydrodipicolinate synthase activity"/>
    <property type="evidence" value="ECO:0007669"/>
    <property type="project" value="UniProtKB-UniRule"/>
</dbReference>
<keyword evidence="6 12" id="KW-0028">Amino-acid biosynthesis</keyword>
<keyword evidence="5 12" id="KW-0963">Cytoplasm</keyword>
<keyword evidence="17" id="KW-1185">Reference proteome</keyword>
<keyword evidence="10 12" id="KW-0704">Schiff base</keyword>
<dbReference type="InterPro" id="IPR002220">
    <property type="entry name" value="DapA-like"/>
</dbReference>
<evidence type="ECO:0000256" key="13">
    <source>
        <dbReference type="PIRNR" id="PIRNR001365"/>
    </source>
</evidence>
<evidence type="ECO:0000313" key="17">
    <source>
        <dbReference type="Proteomes" id="UP000315711"/>
    </source>
</evidence>
<dbReference type="PIRSF" id="PIRSF001365">
    <property type="entry name" value="DHDPS"/>
    <property type="match status" value="1"/>
</dbReference>
<evidence type="ECO:0000256" key="8">
    <source>
        <dbReference type="ARBA" id="ARBA00023154"/>
    </source>
</evidence>
<comment type="similarity">
    <text evidence="3 12 13">Belongs to the DapA family.</text>
</comment>
<dbReference type="PROSITE" id="PS00666">
    <property type="entry name" value="DHDPS_2"/>
    <property type="match status" value="1"/>
</dbReference>
<evidence type="ECO:0000256" key="14">
    <source>
        <dbReference type="PIRSR" id="PIRSR001365-1"/>
    </source>
</evidence>
<reference evidence="16 17" key="1">
    <citation type="journal article" date="2015" name="Stand. Genomic Sci.">
        <title>Genomic Encyclopedia of Bacterial and Archaeal Type Strains, Phase III: the genomes of soil and plant-associated and newly described type strains.</title>
        <authorList>
            <person name="Whitman W.B."/>
            <person name="Woyke T."/>
            <person name="Klenk H.P."/>
            <person name="Zhou Y."/>
            <person name="Lilburn T.G."/>
            <person name="Beck B.J."/>
            <person name="De Vos P."/>
            <person name="Vandamme P."/>
            <person name="Eisen J.A."/>
            <person name="Garrity G."/>
            <person name="Hugenholtz P."/>
            <person name="Kyrpides N.C."/>
        </authorList>
    </citation>
    <scope>NUCLEOTIDE SEQUENCE [LARGE SCALE GENOMIC DNA]</scope>
    <source>
        <strain evidence="16 17">CGMCC 1.10116</strain>
    </source>
</reference>
<dbReference type="Gene3D" id="3.20.20.70">
    <property type="entry name" value="Aldolase class I"/>
    <property type="match status" value="1"/>
</dbReference>
<comment type="function">
    <text evidence="1 12">Catalyzes the condensation of (S)-aspartate-beta-semialdehyde [(S)-ASA] and pyruvate to 4-hydroxy-tetrahydrodipicolinate (HTPA).</text>
</comment>
<dbReference type="PANTHER" id="PTHR12128:SF66">
    <property type="entry name" value="4-HYDROXY-2-OXOGLUTARATE ALDOLASE, MITOCHONDRIAL"/>
    <property type="match status" value="1"/>
</dbReference>
<dbReference type="EMBL" id="VLKZ01000007">
    <property type="protein sequence ID" value="TWI55215.1"/>
    <property type="molecule type" value="Genomic_DNA"/>
</dbReference>
<name>A0A562QEM7_9BACI</name>
<dbReference type="Pfam" id="PF00701">
    <property type="entry name" value="DHDPS"/>
    <property type="match status" value="1"/>
</dbReference>
<feature type="site" description="Part of a proton relay during catalysis" evidence="12">
    <location>
        <position position="108"/>
    </location>
</feature>